<keyword evidence="3 9" id="KW-0812">Transmembrane</keyword>
<reference evidence="10 11" key="1">
    <citation type="journal article" date="2016" name="Front. Microbiol.">
        <title>Fuerstia marisgermanicae gen. nov., sp. nov., an Unusual Member of the Phylum Planctomycetes from the German Wadden Sea.</title>
        <authorList>
            <person name="Kohn T."/>
            <person name="Heuer A."/>
            <person name="Jogler M."/>
            <person name="Vollmers J."/>
            <person name="Boedeker C."/>
            <person name="Bunk B."/>
            <person name="Rast P."/>
            <person name="Borchert D."/>
            <person name="Glockner I."/>
            <person name="Freese H.M."/>
            <person name="Klenk H.P."/>
            <person name="Overmann J."/>
            <person name="Kaster A.K."/>
            <person name="Rohde M."/>
            <person name="Wiegand S."/>
            <person name="Jogler C."/>
        </authorList>
    </citation>
    <scope>NUCLEOTIDE SEQUENCE [LARGE SCALE GENOMIC DNA]</scope>
    <source>
        <strain evidence="10 11">NH11</strain>
    </source>
</reference>
<feature type="transmembrane region" description="Helical" evidence="9">
    <location>
        <begin position="385"/>
        <end position="411"/>
    </location>
</feature>
<dbReference type="KEGG" id="fmr:Fuma_04790"/>
<keyword evidence="6 9" id="KW-1133">Transmembrane helix</keyword>
<feature type="transmembrane region" description="Helical" evidence="9">
    <location>
        <begin position="203"/>
        <end position="225"/>
    </location>
</feature>
<keyword evidence="2" id="KW-1003">Cell membrane</keyword>
<evidence type="ECO:0000256" key="9">
    <source>
        <dbReference type="SAM" id="Phobius"/>
    </source>
</evidence>
<dbReference type="PANTHER" id="PTHR30341:SF0">
    <property type="entry name" value="NA(+)_H(+) ANTIPORTER NHAA"/>
    <property type="match status" value="1"/>
</dbReference>
<dbReference type="Pfam" id="PF06965">
    <property type="entry name" value="Na_H_antiport_1"/>
    <property type="match status" value="1"/>
</dbReference>
<evidence type="ECO:0000256" key="6">
    <source>
        <dbReference type="ARBA" id="ARBA00022989"/>
    </source>
</evidence>
<dbReference type="GO" id="GO:0046872">
    <property type="term" value="F:metal ion binding"/>
    <property type="evidence" value="ECO:0007669"/>
    <property type="project" value="UniProtKB-KW"/>
</dbReference>
<evidence type="ECO:0000256" key="8">
    <source>
        <dbReference type="SAM" id="MobiDB-lite"/>
    </source>
</evidence>
<protein>
    <submittedName>
        <fullName evidence="10">Sodium/proton antiporter NhaA</fullName>
    </submittedName>
</protein>
<feature type="transmembrane region" description="Helical" evidence="9">
    <location>
        <begin position="349"/>
        <end position="373"/>
    </location>
</feature>
<dbReference type="InterPro" id="IPR023171">
    <property type="entry name" value="Na/H_antiporter_dom_sf"/>
</dbReference>
<feature type="transmembrane region" description="Helical" evidence="9">
    <location>
        <begin position="325"/>
        <end position="343"/>
    </location>
</feature>
<feature type="transmembrane region" description="Helical" evidence="9">
    <location>
        <begin position="104"/>
        <end position="123"/>
    </location>
</feature>
<keyword evidence="11" id="KW-1185">Reference proteome</keyword>
<evidence type="ECO:0000313" key="10">
    <source>
        <dbReference type="EMBL" id="APZ95135.1"/>
    </source>
</evidence>
<keyword evidence="5" id="KW-0862">Zinc</keyword>
<feature type="transmembrane region" description="Helical" evidence="9">
    <location>
        <begin position="144"/>
        <end position="168"/>
    </location>
</feature>
<dbReference type="STRING" id="1891926.Fuma_04790"/>
<feature type="transmembrane region" description="Helical" evidence="9">
    <location>
        <begin position="50"/>
        <end position="67"/>
    </location>
</feature>
<dbReference type="EMBL" id="CP017641">
    <property type="protein sequence ID" value="APZ95135.1"/>
    <property type="molecule type" value="Genomic_DNA"/>
</dbReference>
<dbReference type="PROSITE" id="PS01306">
    <property type="entry name" value="UPF0054"/>
    <property type="match status" value="1"/>
</dbReference>
<dbReference type="InterPro" id="IPR020549">
    <property type="entry name" value="YbeY_CS"/>
</dbReference>
<feature type="transmembrane region" description="Helical" evidence="9">
    <location>
        <begin position="258"/>
        <end position="291"/>
    </location>
</feature>
<evidence type="ECO:0000256" key="4">
    <source>
        <dbReference type="ARBA" id="ARBA00022723"/>
    </source>
</evidence>
<evidence type="ECO:0000256" key="7">
    <source>
        <dbReference type="ARBA" id="ARBA00023136"/>
    </source>
</evidence>
<proteinExistence type="predicted"/>
<feature type="region of interest" description="Disordered" evidence="8">
    <location>
        <begin position="1"/>
        <end position="40"/>
    </location>
</feature>
<evidence type="ECO:0000256" key="2">
    <source>
        <dbReference type="ARBA" id="ARBA00022475"/>
    </source>
</evidence>
<name>A0A1P8WM41_9PLAN</name>
<comment type="subcellular location">
    <subcellularLocation>
        <location evidence="1">Cell inner membrane</location>
        <topology evidence="1">Multi-pass membrane protein</topology>
    </subcellularLocation>
</comment>
<dbReference type="PANTHER" id="PTHR30341">
    <property type="entry name" value="SODIUM ION/PROTON ANTIPORTER NHAA-RELATED"/>
    <property type="match status" value="1"/>
</dbReference>
<keyword evidence="4" id="KW-0479">Metal-binding</keyword>
<sequence>MLSWLNPQIDDGSKGSVNAIKEISPQGGGAESSHESNETMKKTIQTLQEFSIPLILGVICAMLWANLSPDSYSALVHTPVYLLGTIFNHAGGHGAVHAAGWDHYLTLHFLVNDIFMALFFGIAAKEITEACLPNGALNPVSKAINPLFGTVGGVVGPIGVFLGLNAVFGTSVWANGWGVPTATDIALAWLVIKFLFGARHPAVSFLLLLAVADDAIGLGIIAIGYPDPNHPTQWMNLLWCLPGIGIAYGLRLNKVMNWVPYIAIGGAFCWWGLYSAHLHPALALVFVVPFLPGPKHDLGLFVDDEDYSEGHHHSPLEQFEHSLKLFVDFGLFFFALVNAGVSFGEINGLSWIVVAALIVGKIVGITGFSAFAAKIGFPLPAGMNTGHLVVTSAVAGLGLTVALFVCGQAFVDPSLQAAAKMGAVFSVGAAGVAFALKKLLNVQDDVAVASEGVETHPDLVAEGALEALSSAMEAVDEALASGRLKELPAGSDSSH</sequence>
<gene>
    <name evidence="10" type="primary">nhaA_2</name>
    <name evidence="10" type="ORF">Fuma_04790</name>
</gene>
<dbReference type="GO" id="GO:0006885">
    <property type="term" value="P:regulation of pH"/>
    <property type="evidence" value="ECO:0007669"/>
    <property type="project" value="InterPro"/>
</dbReference>
<dbReference type="AlphaFoldDB" id="A0A1P8WM41"/>
<evidence type="ECO:0000313" key="11">
    <source>
        <dbReference type="Proteomes" id="UP000187735"/>
    </source>
</evidence>
<dbReference type="Proteomes" id="UP000187735">
    <property type="component" value="Chromosome"/>
</dbReference>
<keyword evidence="7 9" id="KW-0472">Membrane</keyword>
<feature type="transmembrane region" description="Helical" evidence="9">
    <location>
        <begin position="174"/>
        <end position="196"/>
    </location>
</feature>
<organism evidence="10 11">
    <name type="scientific">Fuerstiella marisgermanici</name>
    <dbReference type="NCBI Taxonomy" id="1891926"/>
    <lineage>
        <taxon>Bacteria</taxon>
        <taxon>Pseudomonadati</taxon>
        <taxon>Planctomycetota</taxon>
        <taxon>Planctomycetia</taxon>
        <taxon>Planctomycetales</taxon>
        <taxon>Planctomycetaceae</taxon>
        <taxon>Fuerstiella</taxon>
    </lineage>
</organism>
<dbReference type="GO" id="GO:0005886">
    <property type="term" value="C:plasma membrane"/>
    <property type="evidence" value="ECO:0007669"/>
    <property type="project" value="UniProtKB-SubCell"/>
</dbReference>
<dbReference type="Gene3D" id="1.20.1530.10">
    <property type="entry name" value="Na+/H+ antiporter like domain"/>
    <property type="match status" value="1"/>
</dbReference>
<evidence type="ECO:0000256" key="1">
    <source>
        <dbReference type="ARBA" id="ARBA00004429"/>
    </source>
</evidence>
<accession>A0A1P8WM41</accession>
<evidence type="ECO:0000256" key="3">
    <source>
        <dbReference type="ARBA" id="ARBA00022692"/>
    </source>
</evidence>
<dbReference type="GO" id="GO:0015385">
    <property type="term" value="F:sodium:proton antiporter activity"/>
    <property type="evidence" value="ECO:0007669"/>
    <property type="project" value="TreeGrafter"/>
</dbReference>
<evidence type="ECO:0000256" key="5">
    <source>
        <dbReference type="ARBA" id="ARBA00022833"/>
    </source>
</evidence>
<dbReference type="InterPro" id="IPR004670">
    <property type="entry name" value="NhaA"/>
</dbReference>